<dbReference type="GO" id="GO:0004823">
    <property type="term" value="F:leucine-tRNA ligase activity"/>
    <property type="evidence" value="ECO:0007669"/>
    <property type="project" value="UniProtKB-UniRule"/>
</dbReference>
<evidence type="ECO:0000256" key="5">
    <source>
        <dbReference type="ARBA" id="ARBA00022840"/>
    </source>
</evidence>
<evidence type="ECO:0000256" key="7">
    <source>
        <dbReference type="ARBA" id="ARBA00023146"/>
    </source>
</evidence>
<dbReference type="PRINTS" id="PR00985">
    <property type="entry name" value="TRNASYNTHLEU"/>
</dbReference>
<evidence type="ECO:0000259" key="12">
    <source>
        <dbReference type="Pfam" id="PF09334"/>
    </source>
</evidence>
<dbReference type="AlphaFoldDB" id="A0A2M7QS60"/>
<dbReference type="InterPro" id="IPR013155">
    <property type="entry name" value="M/V/L/I-tRNA-synth_anticd-bd"/>
</dbReference>
<dbReference type="InterPro" id="IPR025709">
    <property type="entry name" value="Leu_tRNA-synth_edit"/>
</dbReference>
<feature type="domain" description="Leucyl-tRNA synthetase editing" evidence="13">
    <location>
        <begin position="230"/>
        <end position="415"/>
    </location>
</feature>
<comment type="subcellular location">
    <subcellularLocation>
        <location evidence="9">Cytoplasm</location>
    </subcellularLocation>
</comment>
<dbReference type="Pfam" id="PF13603">
    <property type="entry name" value="tRNA-synt_1_2"/>
    <property type="match status" value="1"/>
</dbReference>
<keyword evidence="5 9" id="KW-0067">ATP-binding</keyword>
<keyword evidence="3 9" id="KW-0436">Ligase</keyword>
<feature type="domain" description="Methionyl/Leucyl tRNA synthetase" evidence="12">
    <location>
        <begin position="40"/>
        <end position="181"/>
    </location>
</feature>
<comment type="caution">
    <text evidence="14">The sequence shown here is derived from an EMBL/GenBank/DDBJ whole genome shotgun (WGS) entry which is preliminary data.</text>
</comment>
<evidence type="ECO:0000313" key="15">
    <source>
        <dbReference type="Proteomes" id="UP000229481"/>
    </source>
</evidence>
<dbReference type="InterPro" id="IPR009080">
    <property type="entry name" value="tRNAsynth_Ia_anticodon-bd"/>
</dbReference>
<evidence type="ECO:0000256" key="3">
    <source>
        <dbReference type="ARBA" id="ARBA00022598"/>
    </source>
</evidence>
<sequence length="811" mass="93741">MPKYNPPKIEKKWQKYWQEKELHKTGFDPKAGKRYILDMFPYPSGSGLHVGHIESYTATDIYARFLRFNGYNVLHPQGWDAFGLPAENYAVKTGVHPSETTKKAIQTFKRQINSMGFSYDWVRELNTSEPDYYQWTQRFFLFLYRNGLAYKKKAKVNWCEKCQTVLANEQAEGGKCERCESPVIQKDLEQWFFKITDFIEDQNYQGKKIKGLLGGLDDVDWPESTKLAQRNWIGRSEGAMVKFKIKGKSVGVEKEIEIYTTRPDTLFGCTYFVFSPEHPMIDELRDSIGNWGKVEEYREKTRKKTDLERTDLAKDKTGVRLNGLAAINPVNGGEIPVFIADYVLMDYGTGAIMAVPAHDERDWEFAQKYNLPIIEVLQGGAVEKEPYLEDGPHINSSFLDGLNKEKAMTKIIGWLKEKKLGRPAINYKIRDWLVSRQRYWGAPIPIIYCKKCGQVPVPEKDLPVKLPKDVNFMPTGESPLKYSKKFHQVRCPQCGSPARRESDTMDTFVCSSWYYLRYADPKNKKEFAGRKALKKWLPVDVYIGGAEHIVLHLLYSRFFTKVLQKYGWVDFNEPFLKLRHQGAILAENGAKMSKSKGTVVNPDDVVAEYGADALRMHEMFLGPLEDAKPWSTKGIVGLSRFLEKVWRLSQKIIEKKPDNNLIRALHETIKKVTQDVELFKFNTAISQLMIFINKSGKENVISKAIWEKFLILLAPFAPHLAEELWSGLGNKVSIFRQKWPKYDQKLIQKETWLMIIQVNGKFRNKIEVKKGLTEKEVKELALASEKIRKWLNGKEPKKTIYIPERLINIVV</sequence>
<dbReference type="SUPFAM" id="SSF50677">
    <property type="entry name" value="ValRS/IleRS/LeuRS editing domain"/>
    <property type="match status" value="1"/>
</dbReference>
<name>A0A2M7QS60_9BACT</name>
<dbReference type="Gene3D" id="3.10.20.590">
    <property type="match status" value="1"/>
</dbReference>
<comment type="caution">
    <text evidence="9">Lacks conserved residue(s) required for the propagation of feature annotation.</text>
</comment>
<dbReference type="GO" id="GO:0002161">
    <property type="term" value="F:aminoacyl-tRNA deacylase activity"/>
    <property type="evidence" value="ECO:0007669"/>
    <property type="project" value="InterPro"/>
</dbReference>
<feature type="binding site" evidence="9">
    <location>
        <position position="594"/>
    </location>
    <ligand>
        <name>ATP</name>
        <dbReference type="ChEBI" id="CHEBI:30616"/>
    </ligand>
</feature>
<dbReference type="GO" id="GO:0005829">
    <property type="term" value="C:cytosol"/>
    <property type="evidence" value="ECO:0007669"/>
    <property type="project" value="TreeGrafter"/>
</dbReference>
<dbReference type="GO" id="GO:0006429">
    <property type="term" value="P:leucyl-tRNA aminoacylation"/>
    <property type="evidence" value="ECO:0007669"/>
    <property type="project" value="UniProtKB-UniRule"/>
</dbReference>
<protein>
    <recommendedName>
        <fullName evidence="9">Leucine--tRNA ligase</fullName>
        <ecNumber evidence="9">6.1.1.4</ecNumber>
    </recommendedName>
    <alternativeName>
        <fullName evidence="9">Leucyl-tRNA synthetase</fullName>
        <shortName evidence="9">LeuRS</shortName>
    </alternativeName>
</protein>
<dbReference type="GO" id="GO:0005524">
    <property type="term" value="F:ATP binding"/>
    <property type="evidence" value="ECO:0007669"/>
    <property type="project" value="UniProtKB-UniRule"/>
</dbReference>
<feature type="short sequence motif" description="'KMSKS' region" evidence="9">
    <location>
        <begin position="591"/>
        <end position="595"/>
    </location>
</feature>
<dbReference type="InterPro" id="IPR002302">
    <property type="entry name" value="Leu-tRNA-ligase"/>
</dbReference>
<keyword evidence="7 9" id="KW-0030">Aminoacyl-tRNA synthetase</keyword>
<comment type="catalytic activity">
    <reaction evidence="8 9">
        <text>tRNA(Leu) + L-leucine + ATP = L-leucyl-tRNA(Leu) + AMP + diphosphate</text>
        <dbReference type="Rhea" id="RHEA:11688"/>
        <dbReference type="Rhea" id="RHEA-COMP:9613"/>
        <dbReference type="Rhea" id="RHEA-COMP:9622"/>
        <dbReference type="ChEBI" id="CHEBI:30616"/>
        <dbReference type="ChEBI" id="CHEBI:33019"/>
        <dbReference type="ChEBI" id="CHEBI:57427"/>
        <dbReference type="ChEBI" id="CHEBI:78442"/>
        <dbReference type="ChEBI" id="CHEBI:78494"/>
        <dbReference type="ChEBI" id="CHEBI:456215"/>
        <dbReference type="EC" id="6.1.1.4"/>
    </reaction>
</comment>
<evidence type="ECO:0000259" key="11">
    <source>
        <dbReference type="Pfam" id="PF08264"/>
    </source>
</evidence>
<dbReference type="PANTHER" id="PTHR43740:SF2">
    <property type="entry name" value="LEUCINE--TRNA LIGASE, MITOCHONDRIAL"/>
    <property type="match status" value="1"/>
</dbReference>
<dbReference type="SUPFAM" id="SSF52374">
    <property type="entry name" value="Nucleotidylyl transferase"/>
    <property type="match status" value="1"/>
</dbReference>
<dbReference type="InterPro" id="IPR015413">
    <property type="entry name" value="Methionyl/Leucyl_tRNA_Synth"/>
</dbReference>
<evidence type="ECO:0000313" key="14">
    <source>
        <dbReference type="EMBL" id="PIY74878.1"/>
    </source>
</evidence>
<evidence type="ECO:0000256" key="6">
    <source>
        <dbReference type="ARBA" id="ARBA00022917"/>
    </source>
</evidence>
<dbReference type="Gene3D" id="3.90.740.10">
    <property type="entry name" value="Valyl/Leucyl/Isoleucyl-tRNA synthetase, editing domain"/>
    <property type="match status" value="1"/>
</dbReference>
<evidence type="ECO:0000256" key="4">
    <source>
        <dbReference type="ARBA" id="ARBA00022741"/>
    </source>
</evidence>
<feature type="domain" description="Methionyl/Valyl/Leucyl/Isoleucyl-tRNA synthetase anticodon-binding" evidence="11">
    <location>
        <begin position="658"/>
        <end position="775"/>
    </location>
</feature>
<dbReference type="SUPFAM" id="SSF47323">
    <property type="entry name" value="Anticodon-binding domain of a subclass of class I aminoacyl-tRNA synthetases"/>
    <property type="match status" value="1"/>
</dbReference>
<keyword evidence="6 9" id="KW-0648">Protein biosynthesis</keyword>
<proteinExistence type="inferred from homology"/>
<evidence type="ECO:0000256" key="1">
    <source>
        <dbReference type="ARBA" id="ARBA00005594"/>
    </source>
</evidence>
<gene>
    <name evidence="9" type="primary">leuS</name>
    <name evidence="14" type="ORF">COY85_01935</name>
</gene>
<evidence type="ECO:0000259" key="13">
    <source>
        <dbReference type="Pfam" id="PF13603"/>
    </source>
</evidence>
<dbReference type="CDD" id="cd00812">
    <property type="entry name" value="LeuRS_core"/>
    <property type="match status" value="1"/>
</dbReference>
<dbReference type="Pfam" id="PF08264">
    <property type="entry name" value="Anticodon_1"/>
    <property type="match status" value="1"/>
</dbReference>
<comment type="similarity">
    <text evidence="1 9 10">Belongs to the class-I aminoacyl-tRNA synthetase family.</text>
</comment>
<dbReference type="FunFam" id="3.40.50.620:FF:000003">
    <property type="entry name" value="Leucine--tRNA ligase"/>
    <property type="match status" value="1"/>
</dbReference>
<reference evidence="15" key="1">
    <citation type="submission" date="2017-09" db="EMBL/GenBank/DDBJ databases">
        <title>Depth-based differentiation of microbial function through sediment-hosted aquifers and enrichment of novel symbionts in the deep terrestrial subsurface.</title>
        <authorList>
            <person name="Probst A.J."/>
            <person name="Ladd B."/>
            <person name="Jarett J.K."/>
            <person name="Geller-Mcgrath D.E."/>
            <person name="Sieber C.M.K."/>
            <person name="Emerson J.B."/>
            <person name="Anantharaman K."/>
            <person name="Thomas B.C."/>
            <person name="Malmstrom R."/>
            <person name="Stieglmeier M."/>
            <person name="Klingl A."/>
            <person name="Woyke T."/>
            <person name="Ryan C.M."/>
            <person name="Banfield J.F."/>
        </authorList>
    </citation>
    <scope>NUCLEOTIDE SEQUENCE [LARGE SCALE GENOMIC DNA]</scope>
</reference>
<keyword evidence="2 9" id="KW-0963">Cytoplasm</keyword>
<dbReference type="EMBL" id="PFLK01000044">
    <property type="protein sequence ID" value="PIY74878.1"/>
    <property type="molecule type" value="Genomic_DNA"/>
</dbReference>
<dbReference type="Gene3D" id="1.10.730.10">
    <property type="entry name" value="Isoleucyl-tRNA Synthetase, Domain 1"/>
    <property type="match status" value="1"/>
</dbReference>
<accession>A0A2M7QS60</accession>
<dbReference type="CDD" id="cd07958">
    <property type="entry name" value="Anticodon_Ia_Leu_BEm"/>
    <property type="match status" value="1"/>
</dbReference>
<evidence type="ECO:0000256" key="2">
    <source>
        <dbReference type="ARBA" id="ARBA00022490"/>
    </source>
</evidence>
<dbReference type="FunFam" id="1.10.730.10:FF:000011">
    <property type="entry name" value="Leucine--tRNA ligase chloroplastic/mitochondrial"/>
    <property type="match status" value="1"/>
</dbReference>
<dbReference type="Gene3D" id="3.40.50.620">
    <property type="entry name" value="HUPs"/>
    <property type="match status" value="2"/>
</dbReference>
<evidence type="ECO:0000256" key="10">
    <source>
        <dbReference type="RuleBase" id="RU363039"/>
    </source>
</evidence>
<dbReference type="FunFam" id="3.40.50.620:FF:000056">
    <property type="entry name" value="Leucine--tRNA ligase"/>
    <property type="match status" value="1"/>
</dbReference>
<dbReference type="EC" id="6.1.1.4" evidence="9"/>
<dbReference type="InterPro" id="IPR014729">
    <property type="entry name" value="Rossmann-like_a/b/a_fold"/>
</dbReference>
<dbReference type="HAMAP" id="MF_00049_B">
    <property type="entry name" value="Leu_tRNA_synth_B"/>
    <property type="match status" value="1"/>
</dbReference>
<dbReference type="Pfam" id="PF09334">
    <property type="entry name" value="tRNA-synt_1g"/>
    <property type="match status" value="1"/>
</dbReference>
<keyword evidence="4 9" id="KW-0547">Nucleotide-binding</keyword>
<dbReference type="InterPro" id="IPR009008">
    <property type="entry name" value="Val/Leu/Ile-tRNA-synth_edit"/>
</dbReference>
<evidence type="ECO:0000256" key="9">
    <source>
        <dbReference type="HAMAP-Rule" id="MF_00049"/>
    </source>
</evidence>
<dbReference type="PANTHER" id="PTHR43740">
    <property type="entry name" value="LEUCYL-TRNA SYNTHETASE"/>
    <property type="match status" value="1"/>
</dbReference>
<dbReference type="Proteomes" id="UP000229481">
    <property type="component" value="Unassembled WGS sequence"/>
</dbReference>
<evidence type="ECO:0000256" key="8">
    <source>
        <dbReference type="ARBA" id="ARBA00047469"/>
    </source>
</evidence>
<organism evidence="14 15">
    <name type="scientific">Candidatus Portnoybacteria bacterium CG_4_10_14_0_8_um_filter_40_50</name>
    <dbReference type="NCBI Taxonomy" id="1974800"/>
    <lineage>
        <taxon>Bacteria</taxon>
        <taxon>Candidatus Portnoyibacteriota</taxon>
    </lineage>
</organism>
<dbReference type="NCBIfam" id="TIGR00396">
    <property type="entry name" value="leuS_bact"/>
    <property type="match status" value="1"/>
</dbReference>